<gene>
    <name evidence="2" type="ORF">NDU88_004084</name>
</gene>
<dbReference type="Proteomes" id="UP001066276">
    <property type="component" value="Chromosome 4_2"/>
</dbReference>
<accession>A0AAV7SHR0</accession>
<feature type="compositionally biased region" description="Basic and acidic residues" evidence="1">
    <location>
        <begin position="1"/>
        <end position="15"/>
    </location>
</feature>
<protein>
    <submittedName>
        <fullName evidence="2">Uncharacterized protein</fullName>
    </submittedName>
</protein>
<feature type="compositionally biased region" description="Low complexity" evidence="1">
    <location>
        <begin position="58"/>
        <end position="69"/>
    </location>
</feature>
<feature type="compositionally biased region" description="Basic residues" evidence="1">
    <location>
        <begin position="16"/>
        <end position="26"/>
    </location>
</feature>
<evidence type="ECO:0000256" key="1">
    <source>
        <dbReference type="SAM" id="MobiDB-lite"/>
    </source>
</evidence>
<keyword evidence="3" id="KW-1185">Reference proteome</keyword>
<evidence type="ECO:0000313" key="2">
    <source>
        <dbReference type="EMBL" id="KAJ1163628.1"/>
    </source>
</evidence>
<evidence type="ECO:0000313" key="3">
    <source>
        <dbReference type="Proteomes" id="UP001066276"/>
    </source>
</evidence>
<sequence>MIAGRREARDPEPSRRNGRGGRRKPPLRRESGEREGIKEPPDPYKTEESIEIAGPSAGLGPLTTHGGPLVKPYWGAGSDEGTPGGRNCQRVLRGAPGNEEGLTSPGILDGLHQGVGVGTAPAPGGVIE</sequence>
<comment type="caution">
    <text evidence="2">The sequence shown here is derived from an EMBL/GenBank/DDBJ whole genome shotgun (WGS) entry which is preliminary data.</text>
</comment>
<dbReference type="AlphaFoldDB" id="A0AAV7SHR0"/>
<organism evidence="2 3">
    <name type="scientific">Pleurodeles waltl</name>
    <name type="common">Iberian ribbed newt</name>
    <dbReference type="NCBI Taxonomy" id="8319"/>
    <lineage>
        <taxon>Eukaryota</taxon>
        <taxon>Metazoa</taxon>
        <taxon>Chordata</taxon>
        <taxon>Craniata</taxon>
        <taxon>Vertebrata</taxon>
        <taxon>Euteleostomi</taxon>
        <taxon>Amphibia</taxon>
        <taxon>Batrachia</taxon>
        <taxon>Caudata</taxon>
        <taxon>Salamandroidea</taxon>
        <taxon>Salamandridae</taxon>
        <taxon>Pleurodelinae</taxon>
        <taxon>Pleurodeles</taxon>
    </lineage>
</organism>
<dbReference type="EMBL" id="JANPWB010000008">
    <property type="protein sequence ID" value="KAJ1163628.1"/>
    <property type="molecule type" value="Genomic_DNA"/>
</dbReference>
<name>A0AAV7SHR0_PLEWA</name>
<feature type="compositionally biased region" description="Basic and acidic residues" evidence="1">
    <location>
        <begin position="27"/>
        <end position="48"/>
    </location>
</feature>
<feature type="compositionally biased region" description="Low complexity" evidence="1">
    <location>
        <begin position="118"/>
        <end position="128"/>
    </location>
</feature>
<proteinExistence type="predicted"/>
<reference evidence="2" key="1">
    <citation type="journal article" date="2022" name="bioRxiv">
        <title>Sequencing and chromosome-scale assembly of the giantPleurodeles waltlgenome.</title>
        <authorList>
            <person name="Brown T."/>
            <person name="Elewa A."/>
            <person name="Iarovenko S."/>
            <person name="Subramanian E."/>
            <person name="Araus A.J."/>
            <person name="Petzold A."/>
            <person name="Susuki M."/>
            <person name="Suzuki K.-i.T."/>
            <person name="Hayashi T."/>
            <person name="Toyoda A."/>
            <person name="Oliveira C."/>
            <person name="Osipova E."/>
            <person name="Leigh N.D."/>
            <person name="Simon A."/>
            <person name="Yun M.H."/>
        </authorList>
    </citation>
    <scope>NUCLEOTIDE SEQUENCE</scope>
    <source>
        <strain evidence="2">20211129_DDA</strain>
        <tissue evidence="2">Liver</tissue>
    </source>
</reference>
<feature type="region of interest" description="Disordered" evidence="1">
    <location>
        <begin position="1"/>
        <end position="128"/>
    </location>
</feature>